<evidence type="ECO:0000256" key="2">
    <source>
        <dbReference type="SAM" id="MobiDB-lite"/>
    </source>
</evidence>
<feature type="region of interest" description="Disordered" evidence="2">
    <location>
        <begin position="1221"/>
        <end position="1295"/>
    </location>
</feature>
<protein>
    <submittedName>
        <fullName evidence="4">Amidohydrolase family protein</fullName>
    </submittedName>
</protein>
<dbReference type="RefSeq" id="XP_001019773.1">
    <property type="nucleotide sequence ID" value="XM_001019773.2"/>
</dbReference>
<evidence type="ECO:0000256" key="1">
    <source>
        <dbReference type="SAM" id="Coils"/>
    </source>
</evidence>
<dbReference type="InParanoid" id="I7M8R6"/>
<dbReference type="Proteomes" id="UP000009168">
    <property type="component" value="Unassembled WGS sequence"/>
</dbReference>
<feature type="compositionally biased region" description="Basic and acidic residues" evidence="2">
    <location>
        <begin position="1714"/>
        <end position="1725"/>
    </location>
</feature>
<name>I7M8R6_TETTS</name>
<reference evidence="5" key="1">
    <citation type="journal article" date="2006" name="PLoS Biol.">
        <title>Macronuclear genome sequence of the ciliate Tetrahymena thermophila, a model eukaryote.</title>
        <authorList>
            <person name="Eisen J.A."/>
            <person name="Coyne R.S."/>
            <person name="Wu M."/>
            <person name="Wu D."/>
            <person name="Thiagarajan M."/>
            <person name="Wortman J.R."/>
            <person name="Badger J.H."/>
            <person name="Ren Q."/>
            <person name="Amedeo P."/>
            <person name="Jones K.M."/>
            <person name="Tallon L.J."/>
            <person name="Delcher A.L."/>
            <person name="Salzberg S.L."/>
            <person name="Silva J.C."/>
            <person name="Haas B.J."/>
            <person name="Majoros W.H."/>
            <person name="Farzad M."/>
            <person name="Carlton J.M."/>
            <person name="Smith R.K. Jr."/>
            <person name="Garg J."/>
            <person name="Pearlman R.E."/>
            <person name="Karrer K.M."/>
            <person name="Sun L."/>
            <person name="Manning G."/>
            <person name="Elde N.C."/>
            <person name="Turkewitz A.P."/>
            <person name="Asai D.J."/>
            <person name="Wilkes D.E."/>
            <person name="Wang Y."/>
            <person name="Cai H."/>
            <person name="Collins K."/>
            <person name="Stewart B.A."/>
            <person name="Lee S.R."/>
            <person name="Wilamowska K."/>
            <person name="Weinberg Z."/>
            <person name="Ruzzo W.L."/>
            <person name="Wloga D."/>
            <person name="Gaertig J."/>
            <person name="Frankel J."/>
            <person name="Tsao C.-C."/>
            <person name="Gorovsky M.A."/>
            <person name="Keeling P.J."/>
            <person name="Waller R.F."/>
            <person name="Patron N.J."/>
            <person name="Cherry J.M."/>
            <person name="Stover N.A."/>
            <person name="Krieger C.J."/>
            <person name="del Toro C."/>
            <person name="Ryder H.F."/>
            <person name="Williamson S.C."/>
            <person name="Barbeau R.A."/>
            <person name="Hamilton E.P."/>
            <person name="Orias E."/>
        </authorList>
    </citation>
    <scope>NUCLEOTIDE SEQUENCE [LARGE SCALE GENOMIC DNA]</scope>
    <source>
        <strain evidence="5">SB210</strain>
    </source>
</reference>
<accession>I7M8R6</accession>
<feature type="compositionally biased region" description="Basic and acidic residues" evidence="2">
    <location>
        <begin position="1246"/>
        <end position="1266"/>
    </location>
</feature>
<dbReference type="InterPro" id="IPR011059">
    <property type="entry name" value="Metal-dep_hydrolase_composite"/>
</dbReference>
<evidence type="ECO:0000313" key="4">
    <source>
        <dbReference type="EMBL" id="EAR99528.1"/>
    </source>
</evidence>
<dbReference type="Gene3D" id="3.20.20.140">
    <property type="entry name" value="Metal-dependent hydrolases"/>
    <property type="match status" value="3"/>
</dbReference>
<dbReference type="GO" id="GO:0004038">
    <property type="term" value="F:allantoinase activity"/>
    <property type="evidence" value="ECO:0007669"/>
    <property type="project" value="TreeGrafter"/>
</dbReference>
<feature type="coiled-coil region" evidence="1">
    <location>
        <begin position="689"/>
        <end position="719"/>
    </location>
</feature>
<dbReference type="InterPro" id="IPR050138">
    <property type="entry name" value="DHOase/Allantoinase_Hydrolase"/>
</dbReference>
<dbReference type="Pfam" id="PF01979">
    <property type="entry name" value="Amidohydro_1"/>
    <property type="match status" value="1"/>
</dbReference>
<keyword evidence="1" id="KW-0175">Coiled coil</keyword>
<keyword evidence="5" id="KW-1185">Reference proteome</keyword>
<gene>
    <name evidence="4" type="ORF">TTHERM_00137910</name>
</gene>
<feature type="region of interest" description="Disordered" evidence="2">
    <location>
        <begin position="984"/>
        <end position="1010"/>
    </location>
</feature>
<dbReference type="GeneID" id="7839977"/>
<dbReference type="GO" id="GO:0005737">
    <property type="term" value="C:cytoplasm"/>
    <property type="evidence" value="ECO:0007669"/>
    <property type="project" value="TreeGrafter"/>
</dbReference>
<dbReference type="SUPFAM" id="SSF51338">
    <property type="entry name" value="Composite domain of metallo-dependent hydrolases"/>
    <property type="match status" value="1"/>
</dbReference>
<organism evidence="4 5">
    <name type="scientific">Tetrahymena thermophila (strain SB210)</name>
    <dbReference type="NCBI Taxonomy" id="312017"/>
    <lineage>
        <taxon>Eukaryota</taxon>
        <taxon>Sar</taxon>
        <taxon>Alveolata</taxon>
        <taxon>Ciliophora</taxon>
        <taxon>Intramacronucleata</taxon>
        <taxon>Oligohymenophorea</taxon>
        <taxon>Hymenostomatida</taxon>
        <taxon>Tetrahymenina</taxon>
        <taxon>Tetrahymenidae</taxon>
        <taxon>Tetrahymena</taxon>
    </lineage>
</organism>
<evidence type="ECO:0000259" key="3">
    <source>
        <dbReference type="Pfam" id="PF01979"/>
    </source>
</evidence>
<dbReference type="SUPFAM" id="SSF51556">
    <property type="entry name" value="Metallo-dependent hydrolases"/>
    <property type="match status" value="1"/>
</dbReference>
<dbReference type="HOGENOM" id="CLU_234783_0_0_1"/>
<dbReference type="KEGG" id="tet:TTHERM_00137910"/>
<dbReference type="PANTHER" id="PTHR43668:SF2">
    <property type="entry name" value="ALLANTOINASE"/>
    <property type="match status" value="1"/>
</dbReference>
<proteinExistence type="predicted"/>
<dbReference type="InterPro" id="IPR006680">
    <property type="entry name" value="Amidohydro-rel"/>
</dbReference>
<feature type="compositionally biased region" description="Basic and acidic residues" evidence="2">
    <location>
        <begin position="984"/>
        <end position="1009"/>
    </location>
</feature>
<evidence type="ECO:0000313" key="5">
    <source>
        <dbReference type="Proteomes" id="UP000009168"/>
    </source>
</evidence>
<dbReference type="PANTHER" id="PTHR43668">
    <property type="entry name" value="ALLANTOINASE"/>
    <property type="match status" value="1"/>
</dbReference>
<dbReference type="InterPro" id="IPR032466">
    <property type="entry name" value="Metal_Hydrolase"/>
</dbReference>
<dbReference type="OrthoDB" id="1924787at2759"/>
<sequence length="1951" mass="225807">MQDMQFTEIQNPQDISYTIIHSQKILIGQSNRFSAGYLVIKGEQIEKFIPESAGLSSLTEQQKSNIIELQPHQYVIPGIIDTNVTIHTELSDQDWIDNKHLSMLALKYGITTLVNQSLQPKLQSSSVNEMQNNTADQQVKSSELNIFQDNYMQKKKESNKQNYPKVFEQNQITIKNQTSQIFSDENVFKTVEQLDENPSCNHNKINNQININKSSNQNNLKGDSLHDFQFDDKEKQSCLEPSTNSRIPSSLLEFQTKLQQKKKNNLNDNSLELFCDFFNIHVPDSSEVMSSQINKKTIYQNQLEIQTPKLRSDIKIQSKSFECSSNQDQQLYFLSPLQRQQHNAYSKNMIKLYTSPPFLPNIFHFIKYESISAYIKSIYEHKVKRNIEFQLDFSSSSPDDVSSFLRDQEKSIQLANQEEDSLEKLYQQNQLKFKLFNFQETHGDPQNPFDIYSQQGNNQKDNKSEYFSKELPIIGQKSSSERYLYNNQFQLSIIPEVHSCQTETHNNYTRQEITESQIKISNNLINSGSFNSQIIRAAQNQNLNHNQQSIFFHEEGIQEDRIHQKSDAVQIQTINSLDFINQQSIQQIDEQLQQQNQNSNQLSSSQAYQLSSGNNPVVIDNSSGIIEQQIEKQIQQNGKTCIQNEEKQNTDQENLQKNCLIQNKDENNVVGAVIEFEEKAPEIEKNIGYEIQNNQENDLQKLQVQLENQNYKNEEHNIAQQSQTQNSCNIEKIKKQQKIENVDESKIDQKSANQKVQKKLLYQEVDLPIFFIHPSSQQGDNNLSLSSPFRQHQFNDRISNKNPPKLGGDALRAPFEKDYEETINYLKTVEYDPDEYNEEMKQILYDVFEASKENSKAYTDHLINHSQLSDYNSDLLDESDQNEPYNFQLGKQVLTWPQPQFNLNFDKERNYFNQECNNYNCEKNMQQNQAEVEMEIPYLADSQYLGNDEIRESIQNIHQSVIQLEDAEVEKQLQQQQLDMPIIEKDKFNTSSRDKLDADQEKVDNDKNSLDSSQLQAIMIKMNSIEMYDDQKKEVSIKEKTNDSRSSIIQDYEEGINKEQSPKEDGEVEQTKETQFRFQQQKSISQNNSESKCIRDQLSPINFVPYDGESSNEGGKNNEPITKTENDNLNIWKNSPLFRTGHKQFNSQEKQSPFQEIKAEISARKEQKDLNLLDLSIGKKFSGLEGIIGMKRAKSICENSEDDMEDSSSDSKMNNNISETQFSKQRNEYSNSSSSQTLGNSIVSIERQEECKIEMRQQDEKEKISPKEINQNRNKEDGNTMLKQSDKDEEACQSQVRRRNFTLQKLDMSNQNIKSQLLVSLDMSTKSNLQGYQEKMTYSNKNISRLDSLKGGFNISQLQINGSNQKGDDSMIKSSMSLIERRQKSQMQSINLDTSKQITQPAQITYNPKIDYLHFLSARPFFWEYYALQMYSQVFRNLLTASYEASDKLNQSNNLSPSTYLNQLQQNTQSTDVDNNKNISKNAHNQVIQNTSAWKEKVQNPITNNQMRRKQINNQIGTFIFQNISNGLSIVRIFSMKKVYEEIVNIYSEVSWPFLFFDSTQITSGDSRFKSEPAIQNLQNKQILQSCLFNNQKLIHMVGSFHFTVPAKYKFFSQNQNLNTSQQVQSIQNMTQQADYFPGDFQRAINGLFSIGGQLPTLWTIAVSQNQQNQISSKAKSPIASRSKSSSFSFGINVQRNLTGLPNLTQNPSIFKQHQGEHTAEKTEGSEDSLTNEPNRENSPLVQNIEQDNNGDNSKLLKQRKKSSFYQKDKKDDLNFSIKKMIKQNQLDNLTNSENQSPISHKMDDLLLDINPNNKQIFQMNEDMISIKTDSNNSTPNKKSNNVERKQLTDQEEKYLIRIADVLSRNPAKICNFKQKGTLEEGKHADFIIFDPFEVYEFSAQIDEKQKFPAQLHILNSQKVQGKVISTYLRGRKIYENQKFYLDSFSPILKL</sequence>
<feature type="domain" description="Amidohydrolase-related" evidence="3">
    <location>
        <begin position="1824"/>
        <end position="1932"/>
    </location>
</feature>
<feature type="compositionally biased region" description="Polar residues" evidence="2">
    <location>
        <begin position="1728"/>
        <end position="1753"/>
    </location>
</feature>
<feature type="region of interest" description="Disordered" evidence="2">
    <location>
        <begin position="1713"/>
        <end position="1768"/>
    </location>
</feature>
<dbReference type="eggNOG" id="ENOG502R2VZ">
    <property type="taxonomic scope" value="Eukaryota"/>
</dbReference>
<dbReference type="EMBL" id="GG662639">
    <property type="protein sequence ID" value="EAR99528.1"/>
    <property type="molecule type" value="Genomic_DNA"/>
</dbReference>
<dbReference type="GO" id="GO:0006145">
    <property type="term" value="P:purine nucleobase catabolic process"/>
    <property type="evidence" value="ECO:0007669"/>
    <property type="project" value="TreeGrafter"/>
</dbReference>